<reference evidence="2 3" key="1">
    <citation type="submission" date="2014-06" db="EMBL/GenBank/DDBJ databases">
        <title>Evolutionary Origins and Diversification of the Mycorrhizal Mutualists.</title>
        <authorList>
            <consortium name="DOE Joint Genome Institute"/>
            <consortium name="Mycorrhizal Genomics Consortium"/>
            <person name="Kohler A."/>
            <person name="Kuo A."/>
            <person name="Nagy L.G."/>
            <person name="Floudas D."/>
            <person name="Copeland A."/>
            <person name="Barry K.W."/>
            <person name="Cichocki N."/>
            <person name="Veneault-Fourrey C."/>
            <person name="LaButti K."/>
            <person name="Lindquist E.A."/>
            <person name="Lipzen A."/>
            <person name="Lundell T."/>
            <person name="Morin E."/>
            <person name="Murat C."/>
            <person name="Riley R."/>
            <person name="Ohm R."/>
            <person name="Sun H."/>
            <person name="Tunlid A."/>
            <person name="Henrissat B."/>
            <person name="Grigoriev I.V."/>
            <person name="Hibbett D.S."/>
            <person name="Martin F."/>
        </authorList>
    </citation>
    <scope>NUCLEOTIDE SEQUENCE [LARGE SCALE GENOMIC DNA]</scope>
    <source>
        <strain evidence="2 3">SS14</strain>
    </source>
</reference>
<evidence type="ECO:0008006" key="4">
    <source>
        <dbReference type="Google" id="ProtNLM"/>
    </source>
</evidence>
<evidence type="ECO:0000256" key="1">
    <source>
        <dbReference type="SAM" id="SignalP"/>
    </source>
</evidence>
<dbReference type="OrthoDB" id="3180848at2759"/>
<proteinExistence type="predicted"/>
<dbReference type="EMBL" id="KN837213">
    <property type="protein sequence ID" value="KIJ33377.1"/>
    <property type="molecule type" value="Genomic_DNA"/>
</dbReference>
<feature type="chain" id="PRO_5002214543" description="PEP-CTERM sorting domain-containing protein" evidence="1">
    <location>
        <begin position="23"/>
        <end position="195"/>
    </location>
</feature>
<protein>
    <recommendedName>
        <fullName evidence="4">PEP-CTERM sorting domain-containing protein</fullName>
    </recommendedName>
</protein>
<evidence type="ECO:0000313" key="2">
    <source>
        <dbReference type="EMBL" id="KIJ33377.1"/>
    </source>
</evidence>
<feature type="non-terminal residue" evidence="2">
    <location>
        <position position="1"/>
    </location>
</feature>
<dbReference type="Gene3D" id="2.60.120.430">
    <property type="entry name" value="Galactose-binding lectin"/>
    <property type="match status" value="1"/>
</dbReference>
<feature type="signal peptide" evidence="1">
    <location>
        <begin position="1"/>
        <end position="22"/>
    </location>
</feature>
<accession>A0A0C9UVT8</accession>
<dbReference type="Proteomes" id="UP000054279">
    <property type="component" value="Unassembled WGS sequence"/>
</dbReference>
<keyword evidence="3" id="KW-1185">Reference proteome</keyword>
<name>A0A0C9UVT8_SPHS4</name>
<sequence length="195" mass="20622">MAILLKRRFIGLLLALLVKVQADEFIYTDNALASDWQDWSWGSTISYTATDIAEGTSSISVNSTAYSALSLKAPASFATMAGFKFDVSGAQPDVSLYFQDTAANVQSPSIPLSAMSSSVTTAGFTSILLNFQNIPPNGAVLGNGSWDRINFQAGGNGAVYHVDNLELVSEIVVTPEFLSAEPLTSNLIALTTQGA</sequence>
<keyword evidence="1" id="KW-0732">Signal</keyword>
<dbReference type="AlphaFoldDB" id="A0A0C9UVT8"/>
<evidence type="ECO:0000313" key="3">
    <source>
        <dbReference type="Proteomes" id="UP000054279"/>
    </source>
</evidence>
<gene>
    <name evidence="2" type="ORF">M422DRAFT_264639</name>
</gene>
<organism evidence="2 3">
    <name type="scientific">Sphaerobolus stellatus (strain SS14)</name>
    <dbReference type="NCBI Taxonomy" id="990650"/>
    <lineage>
        <taxon>Eukaryota</taxon>
        <taxon>Fungi</taxon>
        <taxon>Dikarya</taxon>
        <taxon>Basidiomycota</taxon>
        <taxon>Agaricomycotina</taxon>
        <taxon>Agaricomycetes</taxon>
        <taxon>Phallomycetidae</taxon>
        <taxon>Geastrales</taxon>
        <taxon>Sphaerobolaceae</taxon>
        <taxon>Sphaerobolus</taxon>
    </lineage>
</organism>
<dbReference type="HOGENOM" id="CLU_1399404_0_0_1"/>